<evidence type="ECO:0000256" key="4">
    <source>
        <dbReference type="ARBA" id="ARBA00023242"/>
    </source>
</evidence>
<dbReference type="PANTHER" id="PTHR38111:SF5">
    <property type="entry name" value="TRANSCRIPTION FACTOR DOMAIN-CONTAINING PROTEIN"/>
    <property type="match status" value="1"/>
</dbReference>
<proteinExistence type="predicted"/>
<dbReference type="GO" id="GO:0000981">
    <property type="term" value="F:DNA-binding transcription factor activity, RNA polymerase II-specific"/>
    <property type="evidence" value="ECO:0007669"/>
    <property type="project" value="InterPro"/>
</dbReference>
<accession>A0A1L9T6X1</accession>
<dbReference type="CDD" id="cd00067">
    <property type="entry name" value="GAL4"/>
    <property type="match status" value="1"/>
</dbReference>
<dbReference type="RefSeq" id="XP_040698941.1">
    <property type="nucleotide sequence ID" value="XM_040852790.1"/>
</dbReference>
<dbReference type="AlphaFoldDB" id="A0A1L9T6X1"/>
<dbReference type="GO" id="GO:0008270">
    <property type="term" value="F:zinc ion binding"/>
    <property type="evidence" value="ECO:0007669"/>
    <property type="project" value="InterPro"/>
</dbReference>
<dbReference type="EMBL" id="KV878593">
    <property type="protein sequence ID" value="OJJ55135.1"/>
    <property type="molecule type" value="Genomic_DNA"/>
</dbReference>
<dbReference type="InterPro" id="IPR021858">
    <property type="entry name" value="Fun_TF"/>
</dbReference>
<evidence type="ECO:0000313" key="6">
    <source>
        <dbReference type="EMBL" id="OJJ55135.1"/>
    </source>
</evidence>
<dbReference type="Pfam" id="PF00172">
    <property type="entry name" value="Zn_clus"/>
    <property type="match status" value="1"/>
</dbReference>
<gene>
    <name evidence="6" type="ORF">ASPSYDRAFT_93155</name>
</gene>
<evidence type="ECO:0000313" key="7">
    <source>
        <dbReference type="Proteomes" id="UP000184356"/>
    </source>
</evidence>
<dbReference type="Gene3D" id="4.10.240.10">
    <property type="entry name" value="Zn(2)-C6 fungal-type DNA-binding domain"/>
    <property type="match status" value="1"/>
</dbReference>
<dbReference type="Proteomes" id="UP000184356">
    <property type="component" value="Unassembled WGS sequence"/>
</dbReference>
<keyword evidence="1" id="KW-0805">Transcription regulation</keyword>
<dbReference type="GeneID" id="63768863"/>
<dbReference type="PROSITE" id="PS50048">
    <property type="entry name" value="ZN2_CY6_FUNGAL_2"/>
    <property type="match status" value="1"/>
</dbReference>
<name>A0A1L9T6X1_9EURO</name>
<organism evidence="6 7">
    <name type="scientific">Aspergillus sydowii CBS 593.65</name>
    <dbReference type="NCBI Taxonomy" id="1036612"/>
    <lineage>
        <taxon>Eukaryota</taxon>
        <taxon>Fungi</taxon>
        <taxon>Dikarya</taxon>
        <taxon>Ascomycota</taxon>
        <taxon>Pezizomycotina</taxon>
        <taxon>Eurotiomycetes</taxon>
        <taxon>Eurotiomycetidae</taxon>
        <taxon>Eurotiales</taxon>
        <taxon>Aspergillaceae</taxon>
        <taxon>Aspergillus</taxon>
        <taxon>Aspergillus subgen. Nidulantes</taxon>
    </lineage>
</organism>
<evidence type="ECO:0000256" key="3">
    <source>
        <dbReference type="ARBA" id="ARBA00023163"/>
    </source>
</evidence>
<dbReference type="InterPro" id="IPR001138">
    <property type="entry name" value="Zn2Cys6_DnaBD"/>
</dbReference>
<evidence type="ECO:0000256" key="1">
    <source>
        <dbReference type="ARBA" id="ARBA00023015"/>
    </source>
</evidence>
<feature type="domain" description="Zn(2)-C6 fungal-type" evidence="5">
    <location>
        <begin position="7"/>
        <end position="35"/>
    </location>
</feature>
<dbReference type="VEuPathDB" id="FungiDB:ASPSYDRAFT_93155"/>
<dbReference type="SUPFAM" id="SSF57701">
    <property type="entry name" value="Zn2/Cys6 DNA-binding domain"/>
    <property type="match status" value="1"/>
</dbReference>
<keyword evidence="2" id="KW-0238">DNA-binding</keyword>
<keyword evidence="4" id="KW-0539">Nucleus</keyword>
<dbReference type="InterPro" id="IPR036864">
    <property type="entry name" value="Zn2-C6_fun-type_DNA-bd_sf"/>
</dbReference>
<evidence type="ECO:0000256" key="2">
    <source>
        <dbReference type="ARBA" id="ARBA00023125"/>
    </source>
</evidence>
<dbReference type="PANTHER" id="PTHR38111">
    <property type="entry name" value="ZN(2)-C6 FUNGAL-TYPE DOMAIN-CONTAINING PROTEIN-RELATED"/>
    <property type="match status" value="1"/>
</dbReference>
<reference evidence="7" key="1">
    <citation type="journal article" date="2017" name="Genome Biol.">
        <title>Comparative genomics reveals high biological diversity and specific adaptations in the industrially and medically important fungal genus Aspergillus.</title>
        <authorList>
            <person name="de Vries R.P."/>
            <person name="Riley R."/>
            <person name="Wiebenga A."/>
            <person name="Aguilar-Osorio G."/>
            <person name="Amillis S."/>
            <person name="Uchima C.A."/>
            <person name="Anderluh G."/>
            <person name="Asadollahi M."/>
            <person name="Askin M."/>
            <person name="Barry K."/>
            <person name="Battaglia E."/>
            <person name="Bayram O."/>
            <person name="Benocci T."/>
            <person name="Braus-Stromeyer S.A."/>
            <person name="Caldana C."/>
            <person name="Canovas D."/>
            <person name="Cerqueira G.C."/>
            <person name="Chen F."/>
            <person name="Chen W."/>
            <person name="Choi C."/>
            <person name="Clum A."/>
            <person name="Dos Santos R.A."/>
            <person name="Damasio A.R."/>
            <person name="Diallinas G."/>
            <person name="Emri T."/>
            <person name="Fekete E."/>
            <person name="Flipphi M."/>
            <person name="Freyberg S."/>
            <person name="Gallo A."/>
            <person name="Gournas C."/>
            <person name="Habgood R."/>
            <person name="Hainaut M."/>
            <person name="Harispe M.L."/>
            <person name="Henrissat B."/>
            <person name="Hilden K.S."/>
            <person name="Hope R."/>
            <person name="Hossain A."/>
            <person name="Karabika E."/>
            <person name="Karaffa L."/>
            <person name="Karanyi Z."/>
            <person name="Krasevec N."/>
            <person name="Kuo A."/>
            <person name="Kusch H."/>
            <person name="LaButti K."/>
            <person name="Lagendijk E.L."/>
            <person name="Lapidus A."/>
            <person name="Levasseur A."/>
            <person name="Lindquist E."/>
            <person name="Lipzen A."/>
            <person name="Logrieco A.F."/>
            <person name="MacCabe A."/>
            <person name="Maekelae M.R."/>
            <person name="Malavazi I."/>
            <person name="Melin P."/>
            <person name="Meyer V."/>
            <person name="Mielnichuk N."/>
            <person name="Miskei M."/>
            <person name="Molnar A.P."/>
            <person name="Mule G."/>
            <person name="Ngan C.Y."/>
            <person name="Orejas M."/>
            <person name="Orosz E."/>
            <person name="Ouedraogo J.P."/>
            <person name="Overkamp K.M."/>
            <person name="Park H.-S."/>
            <person name="Perrone G."/>
            <person name="Piumi F."/>
            <person name="Punt P.J."/>
            <person name="Ram A.F."/>
            <person name="Ramon A."/>
            <person name="Rauscher S."/>
            <person name="Record E."/>
            <person name="Riano-Pachon D.M."/>
            <person name="Robert V."/>
            <person name="Roehrig J."/>
            <person name="Ruller R."/>
            <person name="Salamov A."/>
            <person name="Salih N.S."/>
            <person name="Samson R.A."/>
            <person name="Sandor E."/>
            <person name="Sanguinetti M."/>
            <person name="Schuetze T."/>
            <person name="Sepcic K."/>
            <person name="Shelest E."/>
            <person name="Sherlock G."/>
            <person name="Sophianopoulou V."/>
            <person name="Squina F.M."/>
            <person name="Sun H."/>
            <person name="Susca A."/>
            <person name="Todd R.B."/>
            <person name="Tsang A."/>
            <person name="Unkles S.E."/>
            <person name="van de Wiele N."/>
            <person name="van Rossen-Uffink D."/>
            <person name="Oliveira J.V."/>
            <person name="Vesth T.C."/>
            <person name="Visser J."/>
            <person name="Yu J.-H."/>
            <person name="Zhou M."/>
            <person name="Andersen M.R."/>
            <person name="Archer D.B."/>
            <person name="Baker S.E."/>
            <person name="Benoit I."/>
            <person name="Brakhage A.A."/>
            <person name="Braus G.H."/>
            <person name="Fischer R."/>
            <person name="Frisvad J.C."/>
            <person name="Goldman G.H."/>
            <person name="Houbraken J."/>
            <person name="Oakley B."/>
            <person name="Pocsi I."/>
            <person name="Scazzocchio C."/>
            <person name="Seiboth B."/>
            <person name="vanKuyk P.A."/>
            <person name="Wortman J."/>
            <person name="Dyer P.S."/>
            <person name="Grigoriev I.V."/>
        </authorList>
    </citation>
    <scope>NUCLEOTIDE SEQUENCE [LARGE SCALE GENOMIC DNA]</scope>
    <source>
        <strain evidence="7">CBS 593.65</strain>
    </source>
</reference>
<protein>
    <recommendedName>
        <fullName evidence="5">Zn(2)-C6 fungal-type domain-containing protein</fullName>
    </recommendedName>
</protein>
<sequence length="461" mass="52065">MVQRSTGCSLCVKRRVKCDERHPGCLRCETYGTSCPGYSRNFKFVTAKPYRSRRQPKVSSSEDEQSRAQSIPVIDYENVALEKIVTSRPLGAATLNVIQCLGRLTDEISQPFPSNSGYVISRWFLLLPGSYGQNKTLDFAMKAFTAHHVGSMTVNKQAVRYARSAYLESLSRLRKSLNDPSEALSSEVNCCVLLLCMYELFADTHRGDVWMSHAKGLTQLTKARGLSQYRTEFDGILLKASRGLIVMHSLFGGEECLLASDDWLRVMRGQNNSDLSVDFDDLVEEFFAHFILCPGLVHKLYELKDADFTDPATLVAVSNLQKKALDLQEKLILWHDRFTYTTPVPRDVLSSTADAMYPTALWYSDINSATIYCGYYSYMVLIHEILRTSGYSGDHGAMAAYFRDQICKSVQYTAQGLLGPYRMGFPLRVAWEVADPAVKEWIAGYTKKFSEFYAVLRAENF</sequence>
<dbReference type="Pfam" id="PF11951">
    <property type="entry name" value="Fungal_trans_2"/>
    <property type="match status" value="1"/>
</dbReference>
<dbReference type="SMART" id="SM00066">
    <property type="entry name" value="GAL4"/>
    <property type="match status" value="1"/>
</dbReference>
<evidence type="ECO:0000259" key="5">
    <source>
        <dbReference type="PROSITE" id="PS50048"/>
    </source>
</evidence>
<keyword evidence="3" id="KW-0804">Transcription</keyword>
<dbReference type="OrthoDB" id="4314040at2759"/>
<dbReference type="STRING" id="1036612.A0A1L9T6X1"/>
<keyword evidence="7" id="KW-1185">Reference proteome</keyword>
<dbReference type="GO" id="GO:0003677">
    <property type="term" value="F:DNA binding"/>
    <property type="evidence" value="ECO:0007669"/>
    <property type="project" value="UniProtKB-KW"/>
</dbReference>
<dbReference type="InterPro" id="IPR053178">
    <property type="entry name" value="Osmoadaptation_assoc"/>
</dbReference>